<reference evidence="2 3" key="1">
    <citation type="journal article" date="2015" name="Nature">
        <title>rRNA introns, odd ribosomes, and small enigmatic genomes across a large radiation of phyla.</title>
        <authorList>
            <person name="Brown C.T."/>
            <person name="Hug L.A."/>
            <person name="Thomas B.C."/>
            <person name="Sharon I."/>
            <person name="Castelle C.J."/>
            <person name="Singh A."/>
            <person name="Wilkins M.J."/>
            <person name="Williams K.H."/>
            <person name="Banfield J.F."/>
        </authorList>
    </citation>
    <scope>NUCLEOTIDE SEQUENCE [LARGE SCALE GENOMIC DNA]</scope>
</reference>
<dbReference type="Pfam" id="PF01978">
    <property type="entry name" value="TrmB"/>
    <property type="match status" value="1"/>
</dbReference>
<sequence length="249" mass="28946">MHLNILEELGLSQNEAKIYEALLEIGESAISELSKRSKIHRRNIYDTMSRLIEKGLVFQVIGRGDNLYKPVEPHKLMELVDEKRRRLEKVMPELMARYEQKPQLEAAYIYKGLEGFKNYLRDMLRTGEDAYFIGAKGAWFDPRLKTFIEGFLTESKKRGIKYHTLFDYEVREGAAEVPISVQKPFKYLPKEYSTPSMVDIFGDHVVSFTGAGLMKISDDITIFVNISRPLATSYKTWFQFMFDMCPDIK</sequence>
<dbReference type="PANTHER" id="PTHR34293:SF1">
    <property type="entry name" value="HTH-TYPE TRANSCRIPTIONAL REGULATOR TRMBL2"/>
    <property type="match status" value="1"/>
</dbReference>
<dbReference type="InterPro" id="IPR002831">
    <property type="entry name" value="Tscrpt_reg_TrmB_N"/>
</dbReference>
<evidence type="ECO:0000313" key="2">
    <source>
        <dbReference type="EMBL" id="KKS71356.1"/>
    </source>
</evidence>
<gene>
    <name evidence="2" type="ORF">UV42_C0031G0005</name>
</gene>
<dbReference type="InterPro" id="IPR036390">
    <property type="entry name" value="WH_DNA-bd_sf"/>
</dbReference>
<accession>A0A0G1DKG2</accession>
<protein>
    <submittedName>
        <fullName evidence="2">Transcriptional regulator, TrmB</fullName>
    </submittedName>
</protein>
<dbReference type="Gene3D" id="1.10.10.10">
    <property type="entry name" value="Winged helix-like DNA-binding domain superfamily/Winged helix DNA-binding domain"/>
    <property type="match status" value="1"/>
</dbReference>
<dbReference type="InterPro" id="IPR051797">
    <property type="entry name" value="TrmB-like"/>
</dbReference>
<dbReference type="PANTHER" id="PTHR34293">
    <property type="entry name" value="HTH-TYPE TRANSCRIPTIONAL REGULATOR TRMBL2"/>
    <property type="match status" value="1"/>
</dbReference>
<dbReference type="Proteomes" id="UP000033867">
    <property type="component" value="Unassembled WGS sequence"/>
</dbReference>
<dbReference type="SUPFAM" id="SSF46785">
    <property type="entry name" value="Winged helix' DNA-binding domain"/>
    <property type="match status" value="1"/>
</dbReference>
<comment type="caution">
    <text evidence="2">The sequence shown here is derived from an EMBL/GenBank/DDBJ whole genome shotgun (WGS) entry which is preliminary data.</text>
</comment>
<dbReference type="EMBL" id="LCEK01000031">
    <property type="protein sequence ID" value="KKS71356.1"/>
    <property type="molecule type" value="Genomic_DNA"/>
</dbReference>
<proteinExistence type="predicted"/>
<dbReference type="AlphaFoldDB" id="A0A0G1DKG2"/>
<evidence type="ECO:0000313" key="3">
    <source>
        <dbReference type="Proteomes" id="UP000033867"/>
    </source>
</evidence>
<name>A0A0G1DKG2_9BACT</name>
<dbReference type="InterPro" id="IPR036388">
    <property type="entry name" value="WH-like_DNA-bd_sf"/>
</dbReference>
<evidence type="ECO:0000259" key="1">
    <source>
        <dbReference type="Pfam" id="PF01978"/>
    </source>
</evidence>
<organism evidence="2 3">
    <name type="scientific">Candidatus Magasanikbacteria bacterium GW2011_GWE2_42_7</name>
    <dbReference type="NCBI Taxonomy" id="1619052"/>
    <lineage>
        <taxon>Bacteria</taxon>
        <taxon>Candidatus Magasanikiibacteriota</taxon>
    </lineage>
</organism>
<feature type="domain" description="Transcription regulator TrmB N-terminal" evidence="1">
    <location>
        <begin position="6"/>
        <end position="73"/>
    </location>
</feature>